<dbReference type="EMBL" id="WVUK01000064">
    <property type="protein sequence ID" value="KAF7489565.1"/>
    <property type="molecule type" value="Genomic_DNA"/>
</dbReference>
<dbReference type="InterPro" id="IPR030697">
    <property type="entry name" value="Rab29/Rab38/Rab32"/>
</dbReference>
<dbReference type="FunFam" id="3.40.50.300:FF:000222">
    <property type="entry name" value="RAB32, member RAS oncogene family"/>
    <property type="match status" value="1"/>
</dbReference>
<evidence type="ECO:0000256" key="3">
    <source>
        <dbReference type="ARBA" id="ARBA00023134"/>
    </source>
</evidence>
<name>A0A834R369_SARSC</name>
<dbReference type="GO" id="GO:0005525">
    <property type="term" value="F:GTP binding"/>
    <property type="evidence" value="ECO:0007669"/>
    <property type="project" value="UniProtKB-UniRule"/>
</dbReference>
<accession>A0A834R369</accession>
<dbReference type="SMART" id="SM00174">
    <property type="entry name" value="RHO"/>
    <property type="match status" value="1"/>
</dbReference>
<dbReference type="SMART" id="SM00173">
    <property type="entry name" value="RAS"/>
    <property type="match status" value="1"/>
</dbReference>
<reference evidence="10" key="1">
    <citation type="journal article" date="2020" name="PLoS Negl. Trop. Dis.">
        <title>High-quality nuclear genome for Sarcoptes scabiei-A critical resource for a neglected parasite.</title>
        <authorList>
            <person name="Korhonen P.K."/>
            <person name="Gasser R.B."/>
            <person name="Ma G."/>
            <person name="Wang T."/>
            <person name="Stroehlein A.J."/>
            <person name="Young N.D."/>
            <person name="Ang C.S."/>
            <person name="Fernando D.D."/>
            <person name="Lu H.C."/>
            <person name="Taylor S."/>
            <person name="Reynolds S.L."/>
            <person name="Mofiz E."/>
            <person name="Najaraj S.H."/>
            <person name="Gowda H."/>
            <person name="Madugundu A."/>
            <person name="Renuse S."/>
            <person name="Holt D."/>
            <person name="Pandey A."/>
            <person name="Papenfuss A.T."/>
            <person name="Fischer K."/>
        </authorList>
    </citation>
    <scope>NUCLEOTIDE SEQUENCE [LARGE SCALE GENOMIC DNA]</scope>
</reference>
<dbReference type="GO" id="GO:0016020">
    <property type="term" value="C:membrane"/>
    <property type="evidence" value="ECO:0007669"/>
    <property type="project" value="UniProtKB-SubCell"/>
</dbReference>
<proteinExistence type="inferred from homology"/>
<dbReference type="Proteomes" id="UP000070412">
    <property type="component" value="Unassembled WGS sequence"/>
</dbReference>
<dbReference type="GO" id="GO:0003924">
    <property type="term" value="F:GTPase activity"/>
    <property type="evidence" value="ECO:0007669"/>
    <property type="project" value="UniProtKB-UniRule"/>
</dbReference>
<keyword evidence="10" id="KW-1185">Reference proteome</keyword>
<dbReference type="GO" id="GO:0008333">
    <property type="term" value="P:endosome to lysosome transport"/>
    <property type="evidence" value="ECO:0007669"/>
    <property type="project" value="TreeGrafter"/>
</dbReference>
<dbReference type="SMART" id="SM00176">
    <property type="entry name" value="RAN"/>
    <property type="match status" value="1"/>
</dbReference>
<keyword evidence="2 6" id="KW-0547">Nucleotide-binding</keyword>
<sequence>MFQSTSYNESNENWSNNVIDLNRCNDRNNNNKNNNGNNNYQNCRNQSKSHQQSFSENNRIQKSQLSGSNFIETSTPTPLPSASSSKSTMTTLAKTTTVPTRTNSLMSGTPSQTISKQSTRIMPEVREYLFKILVIGELGTGKTSFIKRFVHQYFSQYYRATIGVDFALKVLNWNDEIVLRLQLWDIAGQERFGNMTRIYYKEAVGAFLVFDVTAPSSFNAVLKWKHDLDSKICMADGDPIPCLLLANKCDSTKEGIASDPETLDRFCKENNFCGWFYTSAKNNINIDKAANFLVSKILQRQKHFSLENERDHSDIINLAYRNNGKSQYDQKSKRSSCLC</sequence>
<comment type="subcellular location">
    <subcellularLocation>
        <location evidence="6">Membrane</location>
        <topology evidence="6">Lipid-anchor</topology>
    </subcellularLocation>
</comment>
<gene>
    <name evidence="8" type="ORF">SSS_2573</name>
</gene>
<evidence type="ECO:0000256" key="7">
    <source>
        <dbReference type="SAM" id="MobiDB-lite"/>
    </source>
</evidence>
<dbReference type="GO" id="GO:0005802">
    <property type="term" value="C:trans-Golgi network"/>
    <property type="evidence" value="ECO:0007669"/>
    <property type="project" value="UniProtKB-UniRule"/>
</dbReference>
<feature type="region of interest" description="Disordered" evidence="7">
    <location>
        <begin position="23"/>
        <end position="117"/>
    </location>
</feature>
<keyword evidence="6" id="KW-0472">Membrane</keyword>
<evidence type="ECO:0000256" key="5">
    <source>
        <dbReference type="ARBA" id="ARBA00023289"/>
    </source>
</evidence>
<dbReference type="NCBIfam" id="TIGR00231">
    <property type="entry name" value="small_GTP"/>
    <property type="match status" value="1"/>
</dbReference>
<organism evidence="8">
    <name type="scientific">Sarcoptes scabiei</name>
    <name type="common">Itch mite</name>
    <name type="synonym">Acarus scabiei</name>
    <dbReference type="NCBI Taxonomy" id="52283"/>
    <lineage>
        <taxon>Eukaryota</taxon>
        <taxon>Metazoa</taxon>
        <taxon>Ecdysozoa</taxon>
        <taxon>Arthropoda</taxon>
        <taxon>Chelicerata</taxon>
        <taxon>Arachnida</taxon>
        <taxon>Acari</taxon>
        <taxon>Acariformes</taxon>
        <taxon>Sarcoptiformes</taxon>
        <taxon>Astigmata</taxon>
        <taxon>Psoroptidia</taxon>
        <taxon>Sarcoptoidea</taxon>
        <taxon>Sarcoptidae</taxon>
        <taxon>Sarcoptinae</taxon>
        <taxon>Sarcoptes</taxon>
    </lineage>
</organism>
<feature type="compositionally biased region" description="Low complexity" evidence="7">
    <location>
        <begin position="73"/>
        <end position="102"/>
    </location>
</feature>
<dbReference type="SUPFAM" id="SSF52540">
    <property type="entry name" value="P-loop containing nucleoside triphosphate hydrolases"/>
    <property type="match status" value="1"/>
</dbReference>
<feature type="compositionally biased region" description="Polar residues" evidence="7">
    <location>
        <begin position="103"/>
        <end position="117"/>
    </location>
</feature>
<dbReference type="GO" id="GO:0005764">
    <property type="term" value="C:lysosome"/>
    <property type="evidence" value="ECO:0007669"/>
    <property type="project" value="TreeGrafter"/>
</dbReference>
<dbReference type="Gene3D" id="3.40.50.300">
    <property type="entry name" value="P-loop containing nucleotide triphosphate hydrolases"/>
    <property type="match status" value="1"/>
</dbReference>
<reference evidence="8" key="2">
    <citation type="submission" date="2020-01" db="EMBL/GenBank/DDBJ databases">
        <authorList>
            <person name="Korhonen P.K.K."/>
            <person name="Guangxu M.G."/>
            <person name="Wang T.W."/>
            <person name="Stroehlein A.J.S."/>
            <person name="Young N.D."/>
            <person name="Ang C.-S.A."/>
            <person name="Fernando D.W.F."/>
            <person name="Lu H.L."/>
            <person name="Taylor S.T."/>
            <person name="Ehtesham M.E.M."/>
            <person name="Najaraj S.H.N."/>
            <person name="Harsha G.H.G."/>
            <person name="Madugundu A.M."/>
            <person name="Renuse S.R."/>
            <person name="Holt D.H."/>
            <person name="Pandey A.P."/>
            <person name="Papenfuss A.P."/>
            <person name="Gasser R.B.G."/>
            <person name="Fischer K.F."/>
        </authorList>
    </citation>
    <scope>NUCLEOTIDE SEQUENCE</scope>
    <source>
        <strain evidence="8">SSS_KF_BRIS2020</strain>
    </source>
</reference>
<dbReference type="GO" id="GO:0090385">
    <property type="term" value="P:phagosome-lysosome fusion"/>
    <property type="evidence" value="ECO:0007669"/>
    <property type="project" value="TreeGrafter"/>
</dbReference>
<evidence type="ECO:0000256" key="6">
    <source>
        <dbReference type="RuleBase" id="RU367128"/>
    </source>
</evidence>
<dbReference type="InterPro" id="IPR005225">
    <property type="entry name" value="Small_GTP-bd"/>
</dbReference>
<evidence type="ECO:0000313" key="10">
    <source>
        <dbReference type="Proteomes" id="UP000070412"/>
    </source>
</evidence>
<dbReference type="PANTHER" id="PTHR47981">
    <property type="entry name" value="RAB FAMILY"/>
    <property type="match status" value="1"/>
</dbReference>
<dbReference type="InterPro" id="IPR027417">
    <property type="entry name" value="P-loop_NTPase"/>
</dbReference>
<dbReference type="AlphaFoldDB" id="A0A834R369"/>
<comment type="similarity">
    <text evidence="1 6">Belongs to the small GTPase superfamily. Rab family.</text>
</comment>
<feature type="compositionally biased region" description="Low complexity" evidence="7">
    <location>
        <begin position="27"/>
        <end position="45"/>
    </location>
</feature>
<feature type="compositionally biased region" description="Polar residues" evidence="7">
    <location>
        <begin position="46"/>
        <end position="72"/>
    </location>
</feature>
<keyword evidence="3 6" id="KW-0342">GTP-binding</keyword>
<evidence type="ECO:0000313" key="8">
    <source>
        <dbReference type="EMBL" id="KAF7489565.1"/>
    </source>
</evidence>
<keyword evidence="5 6" id="KW-0636">Prenylation</keyword>
<evidence type="ECO:0000256" key="4">
    <source>
        <dbReference type="ARBA" id="ARBA00023288"/>
    </source>
</evidence>
<dbReference type="PRINTS" id="PR00449">
    <property type="entry name" value="RASTRNSFRMNG"/>
</dbReference>
<evidence type="ECO:0000256" key="2">
    <source>
        <dbReference type="ARBA" id="ARBA00022741"/>
    </source>
</evidence>
<comment type="function">
    <text evidence="6">The small GTPases Rab are key regulators in vesicle trafficking.</text>
</comment>
<dbReference type="GO" id="GO:0005770">
    <property type="term" value="C:late endosome"/>
    <property type="evidence" value="ECO:0007669"/>
    <property type="project" value="TreeGrafter"/>
</dbReference>
<protein>
    <recommendedName>
        <fullName evidence="6">Ras-related protein Rab</fullName>
    </recommendedName>
</protein>
<dbReference type="PANTHER" id="PTHR47981:SF39">
    <property type="entry name" value="RAS-RELATED PROTEIN RAB"/>
    <property type="match status" value="1"/>
</dbReference>
<dbReference type="SMART" id="SM00175">
    <property type="entry name" value="RAB"/>
    <property type="match status" value="1"/>
</dbReference>
<evidence type="ECO:0000256" key="1">
    <source>
        <dbReference type="ARBA" id="ARBA00006270"/>
    </source>
</evidence>
<dbReference type="Pfam" id="PF00071">
    <property type="entry name" value="Ras"/>
    <property type="match status" value="1"/>
</dbReference>
<dbReference type="PROSITE" id="PS51421">
    <property type="entry name" value="RAS"/>
    <property type="match status" value="1"/>
</dbReference>
<dbReference type="GO" id="GO:0045335">
    <property type="term" value="C:phagocytic vesicle"/>
    <property type="evidence" value="ECO:0007669"/>
    <property type="project" value="TreeGrafter"/>
</dbReference>
<reference evidence="9" key="3">
    <citation type="submission" date="2022-06" db="UniProtKB">
        <authorList>
            <consortium name="EnsemblMetazoa"/>
        </authorList>
    </citation>
    <scope>IDENTIFICATION</scope>
</reference>
<dbReference type="EnsemblMetazoa" id="SSS_2573s_mrna">
    <property type="protein sequence ID" value="KAF7489565.1"/>
    <property type="gene ID" value="SSS_2573"/>
</dbReference>
<dbReference type="InterPro" id="IPR001806">
    <property type="entry name" value="Small_GTPase"/>
</dbReference>
<evidence type="ECO:0000313" key="9">
    <source>
        <dbReference type="EnsemblMetazoa" id="KAF7489565.1"/>
    </source>
</evidence>
<dbReference type="OrthoDB" id="245989at2759"/>
<dbReference type="PROSITE" id="PS51419">
    <property type="entry name" value="RAB"/>
    <property type="match status" value="1"/>
</dbReference>
<keyword evidence="4 6" id="KW-0449">Lipoprotein</keyword>
<dbReference type="CDD" id="cd04107">
    <property type="entry name" value="Rab32_Rab38"/>
    <property type="match status" value="1"/>
</dbReference>